<keyword evidence="2" id="KW-1185">Reference proteome</keyword>
<gene>
    <name evidence="1" type="ORF">CLIB1444_04S02520</name>
</gene>
<accession>A0ACA9Y6L4</accession>
<protein>
    <submittedName>
        <fullName evidence="1">Processing of GAS1 and ALP protein 2</fullName>
    </submittedName>
</protein>
<dbReference type="EMBL" id="CALSDN010000004">
    <property type="protein sequence ID" value="CAH6720546.1"/>
    <property type="molecule type" value="Genomic_DNA"/>
</dbReference>
<dbReference type="Proteomes" id="UP001152531">
    <property type="component" value="Unassembled WGS sequence"/>
</dbReference>
<sequence>MEEEDLKDFLGGIIFQYVERDSFYKYLRLTIIVCSYIFFRALYQNYLKTRQIKHQLKLDEQEKLEKPEKEARAKQEEIEKLESEANSFGWGKKTRRNVKLQQAVLEEQMNELRTRHQSAYDAAEDNDIEDLLED</sequence>
<organism evidence="1 2">
    <name type="scientific">[Candida] jaroonii</name>
    <dbReference type="NCBI Taxonomy" id="467808"/>
    <lineage>
        <taxon>Eukaryota</taxon>
        <taxon>Fungi</taxon>
        <taxon>Dikarya</taxon>
        <taxon>Ascomycota</taxon>
        <taxon>Saccharomycotina</taxon>
        <taxon>Pichiomycetes</taxon>
        <taxon>Debaryomycetaceae</taxon>
        <taxon>Yamadazyma</taxon>
    </lineage>
</organism>
<comment type="caution">
    <text evidence="1">The sequence shown here is derived from an EMBL/GenBank/DDBJ whole genome shotgun (WGS) entry which is preliminary data.</text>
</comment>
<reference evidence="1" key="1">
    <citation type="submission" date="2022-06" db="EMBL/GenBank/DDBJ databases">
        <authorList>
            <person name="Legras J.-L."/>
            <person name="Devillers H."/>
            <person name="Grondin C."/>
        </authorList>
    </citation>
    <scope>NUCLEOTIDE SEQUENCE</scope>
    <source>
        <strain evidence="1">CLIB 1444</strain>
    </source>
</reference>
<evidence type="ECO:0000313" key="1">
    <source>
        <dbReference type="EMBL" id="CAH6720546.1"/>
    </source>
</evidence>
<evidence type="ECO:0000313" key="2">
    <source>
        <dbReference type="Proteomes" id="UP001152531"/>
    </source>
</evidence>
<proteinExistence type="predicted"/>
<name>A0ACA9Y6L4_9ASCO</name>